<evidence type="ECO:0000256" key="7">
    <source>
        <dbReference type="ARBA" id="ARBA00023027"/>
    </source>
</evidence>
<dbReference type="EMBL" id="JAGIYQ010000008">
    <property type="protein sequence ID" value="MBP0726100.1"/>
    <property type="molecule type" value="Genomic_DNA"/>
</dbReference>
<dbReference type="InterPro" id="IPR015879">
    <property type="entry name" value="Ring_hydroxy_dOase_asu_C_dom"/>
</dbReference>
<keyword evidence="10" id="KW-1185">Reference proteome</keyword>
<dbReference type="GO" id="GO:0004497">
    <property type="term" value="F:monooxygenase activity"/>
    <property type="evidence" value="ECO:0007669"/>
    <property type="project" value="UniProtKB-ARBA"/>
</dbReference>
<feature type="domain" description="Rieske" evidence="8">
    <location>
        <begin position="39"/>
        <end position="145"/>
    </location>
</feature>
<dbReference type="PANTHER" id="PTHR43756">
    <property type="entry name" value="CHOLINE MONOOXYGENASE, CHLOROPLASTIC"/>
    <property type="match status" value="1"/>
</dbReference>
<keyword evidence="4" id="KW-0560">Oxidoreductase</keyword>
<dbReference type="GO" id="GO:0005506">
    <property type="term" value="F:iron ion binding"/>
    <property type="evidence" value="ECO:0007669"/>
    <property type="project" value="InterPro"/>
</dbReference>
<dbReference type="InterPro" id="IPR015881">
    <property type="entry name" value="ARHD_Rieske_2Fe_2S"/>
</dbReference>
<dbReference type="AlphaFoldDB" id="A0A940NKG0"/>
<dbReference type="RefSeq" id="WP_209406363.1">
    <property type="nucleotide sequence ID" value="NZ_JAGIYQ010000008.1"/>
</dbReference>
<evidence type="ECO:0000313" key="9">
    <source>
        <dbReference type="EMBL" id="MBP0726100.1"/>
    </source>
</evidence>
<dbReference type="Pfam" id="PF00355">
    <property type="entry name" value="Rieske"/>
    <property type="match status" value="1"/>
</dbReference>
<keyword evidence="6" id="KW-0411">Iron-sulfur</keyword>
<organism evidence="9 10">
    <name type="scientific">Gottfriedia endophytica</name>
    <dbReference type="NCBI Taxonomy" id="2820819"/>
    <lineage>
        <taxon>Bacteria</taxon>
        <taxon>Bacillati</taxon>
        <taxon>Bacillota</taxon>
        <taxon>Bacilli</taxon>
        <taxon>Bacillales</taxon>
        <taxon>Bacillaceae</taxon>
        <taxon>Gottfriedia</taxon>
    </lineage>
</organism>
<comment type="caution">
    <text evidence="9">The sequence shown here is derived from an EMBL/GenBank/DDBJ whole genome shotgun (WGS) entry which is preliminary data.</text>
</comment>
<evidence type="ECO:0000256" key="2">
    <source>
        <dbReference type="ARBA" id="ARBA00022714"/>
    </source>
</evidence>
<accession>A0A940NKG0</accession>
<evidence type="ECO:0000259" key="8">
    <source>
        <dbReference type="PROSITE" id="PS51296"/>
    </source>
</evidence>
<name>A0A940NKG0_9BACI</name>
<dbReference type="Pfam" id="PF00848">
    <property type="entry name" value="Ring_hydroxyl_A"/>
    <property type="match status" value="1"/>
</dbReference>
<dbReference type="GO" id="GO:0051213">
    <property type="term" value="F:dioxygenase activity"/>
    <property type="evidence" value="ECO:0007669"/>
    <property type="project" value="UniProtKB-KW"/>
</dbReference>
<evidence type="ECO:0000256" key="6">
    <source>
        <dbReference type="ARBA" id="ARBA00023014"/>
    </source>
</evidence>
<dbReference type="InterPro" id="IPR017941">
    <property type="entry name" value="Rieske_2Fe-2S"/>
</dbReference>
<evidence type="ECO:0000256" key="3">
    <source>
        <dbReference type="ARBA" id="ARBA00022723"/>
    </source>
</evidence>
<dbReference type="PANTHER" id="PTHR43756:SF5">
    <property type="entry name" value="CHOLINE MONOOXYGENASE, CHLOROPLASTIC"/>
    <property type="match status" value="1"/>
</dbReference>
<evidence type="ECO:0000256" key="4">
    <source>
        <dbReference type="ARBA" id="ARBA00023002"/>
    </source>
</evidence>
<dbReference type="InterPro" id="IPR036922">
    <property type="entry name" value="Rieske_2Fe-2S_sf"/>
</dbReference>
<sequence>MEHKVHPELSKSHTLPSRLYTTKEALNVEQEKIFEKTWLFAGHVSQVKNNGDFFTKDIAGHSILISKGIDGVIRAFYNVCTHRAAKLEERECGNKKMLQCPYHAWTFSLDGQLHRAPNMKGLEYNVGDFCLKQPKLEIVASFIFINLDENASSMSEVFGNLFDGFKDYPLEELKIARVQEDIVKCNWKVTVDNYLECDHCPTIHKGFVNTLDMDNYEITTFDNYSYQGVPLRSGTSEPDKLGQSAKYYFIYPNMWISVNPGLPNVSVNQSIPIDHETTKLIYTTYFLDLNDLEAQKKFYAFLDQVREEDFVICENVQQGLQSKGYTQGRFSLTENCVHHFHLLVQHALESAQAYIPLTVEVK</sequence>
<keyword evidence="9" id="KW-0223">Dioxygenase</keyword>
<keyword evidence="2" id="KW-0001">2Fe-2S</keyword>
<dbReference type="Proteomes" id="UP000682134">
    <property type="component" value="Unassembled WGS sequence"/>
</dbReference>
<dbReference type="PROSITE" id="PS51296">
    <property type="entry name" value="RIESKE"/>
    <property type="match status" value="1"/>
</dbReference>
<evidence type="ECO:0000256" key="5">
    <source>
        <dbReference type="ARBA" id="ARBA00023004"/>
    </source>
</evidence>
<keyword evidence="5" id="KW-0408">Iron</keyword>
<protein>
    <submittedName>
        <fullName evidence="9">Aromatic ring-hydroxylating dioxygenase subunit alpha</fullName>
    </submittedName>
</protein>
<dbReference type="InterPro" id="IPR001663">
    <property type="entry name" value="Rng_hydr_dOase-A"/>
</dbReference>
<dbReference type="SUPFAM" id="SSF50022">
    <property type="entry name" value="ISP domain"/>
    <property type="match status" value="1"/>
</dbReference>
<dbReference type="GO" id="GO:0016705">
    <property type="term" value="F:oxidoreductase activity, acting on paired donors, with incorporation or reduction of molecular oxygen"/>
    <property type="evidence" value="ECO:0007669"/>
    <property type="project" value="UniProtKB-ARBA"/>
</dbReference>
<keyword evidence="3" id="KW-0479">Metal-binding</keyword>
<dbReference type="SUPFAM" id="SSF55961">
    <property type="entry name" value="Bet v1-like"/>
    <property type="match status" value="1"/>
</dbReference>
<gene>
    <name evidence="9" type="ORF">J5Y03_13035</name>
</gene>
<evidence type="ECO:0000256" key="1">
    <source>
        <dbReference type="ARBA" id="ARBA00001962"/>
    </source>
</evidence>
<proteinExistence type="predicted"/>
<dbReference type="Gene3D" id="2.102.10.10">
    <property type="entry name" value="Rieske [2Fe-2S] iron-sulphur domain"/>
    <property type="match status" value="1"/>
</dbReference>
<keyword evidence="7" id="KW-0520">NAD</keyword>
<reference evidence="9" key="1">
    <citation type="submission" date="2021-04" db="EMBL/GenBank/DDBJ databases">
        <title>Genome seq and assembly of Bacillus sp.</title>
        <authorList>
            <person name="Chhetri G."/>
        </authorList>
    </citation>
    <scope>NUCLEOTIDE SEQUENCE</scope>
    <source>
        <strain evidence="9">RG28</strain>
    </source>
</reference>
<dbReference type="PROSITE" id="PS00570">
    <property type="entry name" value="RING_HYDROXYL_ALPHA"/>
    <property type="match status" value="1"/>
</dbReference>
<dbReference type="GO" id="GO:0051537">
    <property type="term" value="F:2 iron, 2 sulfur cluster binding"/>
    <property type="evidence" value="ECO:0007669"/>
    <property type="project" value="UniProtKB-KW"/>
</dbReference>
<comment type="cofactor">
    <cofactor evidence="1">
        <name>Fe cation</name>
        <dbReference type="ChEBI" id="CHEBI:24875"/>
    </cofactor>
</comment>
<dbReference type="PRINTS" id="PR00090">
    <property type="entry name" value="RNGDIOXGNASE"/>
</dbReference>
<dbReference type="CDD" id="cd03469">
    <property type="entry name" value="Rieske_RO_Alpha_N"/>
    <property type="match status" value="1"/>
</dbReference>
<dbReference type="Gene3D" id="3.90.380.10">
    <property type="entry name" value="Naphthalene 1,2-dioxygenase Alpha Subunit, Chain A, domain 1"/>
    <property type="match status" value="2"/>
</dbReference>
<evidence type="ECO:0000313" key="10">
    <source>
        <dbReference type="Proteomes" id="UP000682134"/>
    </source>
</evidence>